<accession>A0A9W4TMN7</accession>
<dbReference type="RefSeq" id="WP_271790250.1">
    <property type="nucleotide sequence ID" value="NZ_CAMXCM010000003.1"/>
</dbReference>
<evidence type="ECO:0000313" key="2">
    <source>
        <dbReference type="EMBL" id="CAI3943174.1"/>
    </source>
</evidence>
<evidence type="ECO:0000313" key="4">
    <source>
        <dbReference type="Proteomes" id="UP001154255"/>
    </source>
</evidence>
<proteinExistence type="predicted"/>
<dbReference type="SUPFAM" id="SSF53756">
    <property type="entry name" value="UDP-Glycosyltransferase/glycogen phosphorylase"/>
    <property type="match status" value="2"/>
</dbReference>
<evidence type="ECO:0000313" key="3">
    <source>
        <dbReference type="EMBL" id="CAI3952995.1"/>
    </source>
</evidence>
<dbReference type="SUPFAM" id="SSF53448">
    <property type="entry name" value="Nucleotide-diphospho-sugar transferases"/>
    <property type="match status" value="1"/>
</dbReference>
<dbReference type="Gene3D" id="3.90.550.10">
    <property type="entry name" value="Spore Coat Polysaccharide Biosynthesis Protein SpsA, Chain A"/>
    <property type="match status" value="1"/>
</dbReference>
<organism evidence="2 4">
    <name type="scientific">Commensalibacter communis</name>
    <dbReference type="NCBI Taxonomy" id="2972786"/>
    <lineage>
        <taxon>Bacteria</taxon>
        <taxon>Pseudomonadati</taxon>
        <taxon>Pseudomonadota</taxon>
        <taxon>Alphaproteobacteria</taxon>
        <taxon>Acetobacterales</taxon>
        <taxon>Acetobacteraceae</taxon>
    </lineage>
</organism>
<dbReference type="PANTHER" id="PTHR22916:SF30">
    <property type="entry name" value="IPT_TIG DOMAIN-CONTAINING PROTEIN"/>
    <property type="match status" value="1"/>
</dbReference>
<protein>
    <submittedName>
        <fullName evidence="2 3">Glycosyltransferase involved in cell wall bisynthesis (RfaB)</fullName>
    </submittedName>
</protein>
<sequence>MNKTLIITPNIDDSIHNGDIGTAFTSLSHMLVSAEHLIDILYVTPASEMDNKPIEYWGEIYKKNNINFIPLDLPNDINFISPHFRNISYLVYLWLKKNNNYQTIISCERQAQLYYSLLAKKHGLNFLNTSFVINTQGSTLWTNEGNYQLPSERDHIELYFMEQKVVEMADEVISSSQYLLNWMTNRKWKLPKKSQVILNCEPFLPEKPNVPENKLSKESYLQSKKDLQENNTKKVEIVFFGHLETAKGLDIFLKSLELLTLEQLEAISRITFLGKNVGIQGVDSVSYINDKIKHIQTQISENINPTQLKQFLLNEKKRSTTQRADKIKNSTGSKVLKLDLTKKINILNTYNRIQAYDYIQKKNVLVVIPSLVENSPYTIYECLLHKINFIAADVGGIPELIKQDQRENILFKTTPVELYKKLSYRLISLRVKSELVQDLNAIHQTWLKELNKPVTALPSLNMPTQTPKVSVCLTHYNRPKLLKQAITSLQNQTYENFEVILVDDGSRGKETHQYLDSIQPYFNKKGWKIIKSTNNYLGAARNLAARHAQGEYLLFMDDDNVAKPHEITTFVRAALNSKCDILTTPSEIFYSTQYPSDLEETTTYWLPMGGDLNTGSILNCFGDANAFIKKQVFDDLEGFTEDYGVGHEDWEFFAKAVSKGYHLEVVPESLFYYRVLSTGMFLSGDNSKNLFRSYRPFIDPDGKTSYVLGLVPALYDKIVYLENELNRCKPQSQYNEIYAIKRQLNNLFSQQKEGWANDRFNILNEKIDTLLSERKESVTIDSLNMLNEKIEALTSQQREGWANDRFNVLNEKIEALTSQQREGWANDRFNVLNEKIEALTSQQRANCAEEKFKALDSKLNSILETIEQNSKQNLLKKYLKK</sequence>
<dbReference type="AlphaFoldDB" id="A0A9W4TMN7"/>
<evidence type="ECO:0000313" key="5">
    <source>
        <dbReference type="Proteomes" id="UP001154259"/>
    </source>
</evidence>
<dbReference type="CDD" id="cd00761">
    <property type="entry name" value="Glyco_tranf_GTA_type"/>
    <property type="match status" value="1"/>
</dbReference>
<dbReference type="Proteomes" id="UP001154259">
    <property type="component" value="Unassembled WGS sequence"/>
</dbReference>
<name>A0A9W4TMN7_9PROT</name>
<dbReference type="PANTHER" id="PTHR22916">
    <property type="entry name" value="GLYCOSYLTRANSFERASE"/>
    <property type="match status" value="1"/>
</dbReference>
<gene>
    <name evidence="3" type="ORF">R53529_LOCUS1821</name>
    <name evidence="2" type="ORF">R53530_LOCUS1359</name>
</gene>
<dbReference type="InterPro" id="IPR001173">
    <property type="entry name" value="Glyco_trans_2-like"/>
</dbReference>
<dbReference type="InterPro" id="IPR029044">
    <property type="entry name" value="Nucleotide-diphossugar_trans"/>
</dbReference>
<reference evidence="2" key="1">
    <citation type="submission" date="2022-10" db="EMBL/GenBank/DDBJ databases">
        <authorList>
            <person name="Botero Cardona J."/>
        </authorList>
    </citation>
    <scope>NUCLEOTIDE SEQUENCE</scope>
    <source>
        <strain evidence="2">LMG 31819</strain>
        <strain evidence="3">R-53529</strain>
    </source>
</reference>
<dbReference type="Pfam" id="PF00535">
    <property type="entry name" value="Glycos_transf_2"/>
    <property type="match status" value="1"/>
</dbReference>
<keyword evidence="5" id="KW-1185">Reference proteome</keyword>
<dbReference type="Proteomes" id="UP001154255">
    <property type="component" value="Unassembled WGS sequence"/>
</dbReference>
<feature type="domain" description="Glycosyltransferase 2-like" evidence="1">
    <location>
        <begin position="470"/>
        <end position="595"/>
    </location>
</feature>
<comment type="caution">
    <text evidence="2">The sequence shown here is derived from an EMBL/GenBank/DDBJ whole genome shotgun (WGS) entry which is preliminary data.</text>
</comment>
<evidence type="ECO:0000259" key="1">
    <source>
        <dbReference type="Pfam" id="PF00535"/>
    </source>
</evidence>
<dbReference type="GO" id="GO:0016758">
    <property type="term" value="F:hexosyltransferase activity"/>
    <property type="evidence" value="ECO:0007669"/>
    <property type="project" value="UniProtKB-ARBA"/>
</dbReference>
<dbReference type="EMBL" id="CAMXCM010000003">
    <property type="protein sequence ID" value="CAI3943174.1"/>
    <property type="molecule type" value="Genomic_DNA"/>
</dbReference>
<dbReference type="Gene3D" id="3.40.50.2000">
    <property type="entry name" value="Glycogen Phosphorylase B"/>
    <property type="match status" value="1"/>
</dbReference>
<dbReference type="EMBL" id="CAMXCS010000005">
    <property type="protein sequence ID" value="CAI3952995.1"/>
    <property type="molecule type" value="Genomic_DNA"/>
</dbReference>